<comment type="caution">
    <text evidence="8">The sequence shown here is derived from an EMBL/GenBank/DDBJ whole genome shotgun (WGS) entry which is preliminary data.</text>
</comment>
<dbReference type="Pfam" id="PF03572">
    <property type="entry name" value="Peptidase_S41"/>
    <property type="match status" value="1"/>
</dbReference>
<reference evidence="8 9" key="1">
    <citation type="submission" date="2022-03" db="EMBL/GenBank/DDBJ databases">
        <authorList>
            <person name="Jo J.-H."/>
            <person name="Im W.-T."/>
        </authorList>
    </citation>
    <scope>NUCLEOTIDE SEQUENCE [LARGE SCALE GENOMIC DNA]</scope>
    <source>
        <strain evidence="8 9">MA9</strain>
    </source>
</reference>
<dbReference type="EMBL" id="JAKZFC010000001">
    <property type="protein sequence ID" value="MCH7320626.1"/>
    <property type="molecule type" value="Genomic_DNA"/>
</dbReference>
<dbReference type="NCBIfam" id="TIGR00225">
    <property type="entry name" value="prc"/>
    <property type="match status" value="1"/>
</dbReference>
<dbReference type="CDD" id="cd06782">
    <property type="entry name" value="cpPDZ_CPP-like"/>
    <property type="match status" value="1"/>
</dbReference>
<protein>
    <submittedName>
        <fullName evidence="8">S41 family peptidase</fullName>
    </submittedName>
</protein>
<evidence type="ECO:0000256" key="2">
    <source>
        <dbReference type="ARBA" id="ARBA00022670"/>
    </source>
</evidence>
<evidence type="ECO:0000313" key="9">
    <source>
        <dbReference type="Proteomes" id="UP001316087"/>
    </source>
</evidence>
<dbReference type="InterPro" id="IPR004447">
    <property type="entry name" value="Peptidase_S41A"/>
</dbReference>
<dbReference type="Gene3D" id="3.90.226.10">
    <property type="entry name" value="2-enoyl-CoA Hydratase, Chain A, domain 1"/>
    <property type="match status" value="1"/>
</dbReference>
<dbReference type="InterPro" id="IPR001478">
    <property type="entry name" value="PDZ"/>
</dbReference>
<keyword evidence="6" id="KW-0732">Signal</keyword>
<feature type="signal peptide" evidence="6">
    <location>
        <begin position="1"/>
        <end position="22"/>
    </location>
</feature>
<dbReference type="SMART" id="SM00228">
    <property type="entry name" value="PDZ"/>
    <property type="match status" value="1"/>
</dbReference>
<dbReference type="Gene3D" id="3.30.750.44">
    <property type="match status" value="1"/>
</dbReference>
<evidence type="ECO:0000259" key="7">
    <source>
        <dbReference type="PROSITE" id="PS50106"/>
    </source>
</evidence>
<dbReference type="PANTHER" id="PTHR32060:SF30">
    <property type="entry name" value="CARBOXY-TERMINAL PROCESSING PROTEASE CTPA"/>
    <property type="match status" value="1"/>
</dbReference>
<evidence type="ECO:0000313" key="8">
    <source>
        <dbReference type="EMBL" id="MCH7320626.1"/>
    </source>
</evidence>
<keyword evidence="9" id="KW-1185">Reference proteome</keyword>
<dbReference type="SUPFAM" id="SSF50156">
    <property type="entry name" value="PDZ domain-like"/>
    <property type="match status" value="1"/>
</dbReference>
<dbReference type="Proteomes" id="UP001316087">
    <property type="component" value="Unassembled WGS sequence"/>
</dbReference>
<dbReference type="CDD" id="cd07560">
    <property type="entry name" value="Peptidase_S41_CPP"/>
    <property type="match status" value="1"/>
</dbReference>
<feature type="domain" description="PDZ" evidence="7">
    <location>
        <begin position="85"/>
        <end position="143"/>
    </location>
</feature>
<organism evidence="8 9">
    <name type="scientific">Solibacillus palustris</name>
    <dbReference type="NCBI Taxonomy" id="2908203"/>
    <lineage>
        <taxon>Bacteria</taxon>
        <taxon>Bacillati</taxon>
        <taxon>Bacillota</taxon>
        <taxon>Bacilli</taxon>
        <taxon>Bacillales</taxon>
        <taxon>Caryophanaceae</taxon>
        <taxon>Solibacillus</taxon>
    </lineage>
</organism>
<dbReference type="InterPro" id="IPR041489">
    <property type="entry name" value="PDZ_6"/>
</dbReference>
<evidence type="ECO:0000256" key="6">
    <source>
        <dbReference type="SAM" id="SignalP"/>
    </source>
</evidence>
<dbReference type="InterPro" id="IPR029045">
    <property type="entry name" value="ClpP/crotonase-like_dom_sf"/>
</dbReference>
<accession>A0ABS9U8H7</accession>
<dbReference type="SUPFAM" id="SSF52096">
    <property type="entry name" value="ClpP/crotonase"/>
    <property type="match status" value="1"/>
</dbReference>
<proteinExistence type="inferred from homology"/>
<dbReference type="InterPro" id="IPR036034">
    <property type="entry name" value="PDZ_sf"/>
</dbReference>
<evidence type="ECO:0000256" key="4">
    <source>
        <dbReference type="ARBA" id="ARBA00022825"/>
    </source>
</evidence>
<comment type="similarity">
    <text evidence="1 5">Belongs to the peptidase S41A family.</text>
</comment>
<evidence type="ECO:0000256" key="1">
    <source>
        <dbReference type="ARBA" id="ARBA00009179"/>
    </source>
</evidence>
<dbReference type="SMART" id="SM00245">
    <property type="entry name" value="TSPc"/>
    <property type="match status" value="1"/>
</dbReference>
<evidence type="ECO:0000256" key="5">
    <source>
        <dbReference type="RuleBase" id="RU004404"/>
    </source>
</evidence>
<keyword evidence="4 5" id="KW-0720">Serine protease</keyword>
<keyword evidence="3 5" id="KW-0378">Hydrolase</keyword>
<dbReference type="RefSeq" id="WP_241367640.1">
    <property type="nucleotide sequence ID" value="NZ_JAKZFC010000001.1"/>
</dbReference>
<feature type="chain" id="PRO_5047096137" evidence="6">
    <location>
        <begin position="23"/>
        <end position="456"/>
    </location>
</feature>
<dbReference type="Pfam" id="PF17820">
    <property type="entry name" value="PDZ_6"/>
    <property type="match status" value="1"/>
</dbReference>
<dbReference type="InterPro" id="IPR005151">
    <property type="entry name" value="Tail-specific_protease"/>
</dbReference>
<dbReference type="PROSITE" id="PS50106">
    <property type="entry name" value="PDZ"/>
    <property type="match status" value="1"/>
</dbReference>
<dbReference type="PANTHER" id="PTHR32060">
    <property type="entry name" value="TAIL-SPECIFIC PROTEASE"/>
    <property type="match status" value="1"/>
</dbReference>
<name>A0ABS9U8H7_9BACL</name>
<keyword evidence="2 5" id="KW-0645">Protease</keyword>
<gene>
    <name evidence="8" type="ORF">LZ480_01895</name>
</gene>
<dbReference type="Gene3D" id="2.30.42.10">
    <property type="match status" value="1"/>
</dbReference>
<evidence type="ECO:0000256" key="3">
    <source>
        <dbReference type="ARBA" id="ARBA00022801"/>
    </source>
</evidence>
<sequence>MLKKQLTALLLFVLCISIPVTAFGASIDEVRDIVKDNYVGDIDGNLDQATSIHEMMDMLDPYSTYFTVEEFESFISGVELTSVGIGVVIEKVDNGINITQVIDGGSAKNAGLKVGDIITTIDSTPTAALTIEQASARIKGAANTSVSLTILREDGTILTKDLVRKAFSLPNVAAEMLYGNVGYISLNSFSNDTASLVAKSIRDLKNKGAKAFIFDLQNNGGGYVSAAEQLIGMFPNATYAYKLQEASVTSNVRALKQTTQFPKNTKVLINAHSASASEMTAAALLDQNAAKLYGQTTYGKGAMQGFFELEDGSFLKLTIGHFFGPKGTVINHTGVKPHVTTTGNAIYKAHFDTIASGLVNYKEMKALKNVPLNKSFTVKFSKLLTTKIDPAAVELVALGGGSIESTVNVSNEQLVVTPKKPLDAGKEYMLIIHPKVKTDSGQSLKTGIYLHVTTTK</sequence>